<keyword evidence="3" id="KW-1185">Reference proteome</keyword>
<evidence type="ECO:0000313" key="3">
    <source>
        <dbReference type="Proteomes" id="UP001174839"/>
    </source>
</evidence>
<keyword evidence="1" id="KW-0472">Membrane</keyword>
<name>A0ABT7WDY3_9FLAO</name>
<dbReference type="EMBL" id="JAUDUY010000003">
    <property type="protein sequence ID" value="MDM9631129.1"/>
    <property type="molecule type" value="Genomic_DNA"/>
</dbReference>
<dbReference type="RefSeq" id="WP_289724495.1">
    <property type="nucleotide sequence ID" value="NZ_JAUDUY010000003.1"/>
</dbReference>
<accession>A0ABT7WDY3</accession>
<keyword evidence="1" id="KW-1133">Transmembrane helix</keyword>
<protein>
    <submittedName>
        <fullName evidence="2">Capsule assembly Wzi family protein</fullName>
    </submittedName>
</protein>
<gene>
    <name evidence="2" type="ORF">QU605_06595</name>
</gene>
<organism evidence="2 3">
    <name type="scientific">Robiginitalea aurantiaca</name>
    <dbReference type="NCBI Taxonomy" id="3056915"/>
    <lineage>
        <taxon>Bacteria</taxon>
        <taxon>Pseudomonadati</taxon>
        <taxon>Bacteroidota</taxon>
        <taxon>Flavobacteriia</taxon>
        <taxon>Flavobacteriales</taxon>
        <taxon>Flavobacteriaceae</taxon>
        <taxon>Robiginitalea</taxon>
    </lineage>
</organism>
<dbReference type="Proteomes" id="UP001174839">
    <property type="component" value="Unassembled WGS sequence"/>
</dbReference>
<comment type="caution">
    <text evidence="2">The sequence shown here is derived from an EMBL/GenBank/DDBJ whole genome shotgun (WGS) entry which is preliminary data.</text>
</comment>
<evidence type="ECO:0000313" key="2">
    <source>
        <dbReference type="EMBL" id="MDM9631129.1"/>
    </source>
</evidence>
<feature type="transmembrane region" description="Helical" evidence="1">
    <location>
        <begin position="12"/>
        <end position="29"/>
    </location>
</feature>
<dbReference type="Pfam" id="PF14052">
    <property type="entry name" value="Caps_assemb_Wzi"/>
    <property type="match status" value="1"/>
</dbReference>
<sequence>MKNPINHLPGFYVNVILYMMLFGLPLHAFTQYEYEVGLKAGGYFNNGQNPFWFYSNQLGMVSQETQGLGLLDGHYRQYLGERFEVEAGSSLFIDYYEGGENAVRANEYYATLGWNVLRFTAGARGRPKQFLGLSSVNGDILWSNNARAIPGVEVYTSAPFWVTNWLGIEGGMSHYWLNDERFVENPYIHYKFGALNFQLSERSLFKFALHHYAQWGGISPERGQMPNSFGDFVNVFFGKESIDTGAGGPSVALANQMGSWRFHYQYELRAGSLSVYFQNLFENTDGLLFNNFPDGVWGGFWELPENSIIRGIVYEYTHTTGPQKNGNDGGEDYFNSRVYQSGWTYFNRVIGAPYLTPDTDSPGIINNRVTAHHIGVKASVSNLNLKLMGSYATNRGLSTKPYTPFKNVMYIQLFAEYTLWEHLQLGLQLGADLSDVNGENLGAGFSVRYAIGESYRMY</sequence>
<dbReference type="Gene3D" id="2.40.160.130">
    <property type="entry name" value="Capsule assembly protein Wzi"/>
    <property type="match status" value="1"/>
</dbReference>
<dbReference type="InterPro" id="IPR026950">
    <property type="entry name" value="Caps_assemb_Wzi"/>
</dbReference>
<dbReference type="InterPro" id="IPR038636">
    <property type="entry name" value="Wzi_sf"/>
</dbReference>
<keyword evidence="1" id="KW-0812">Transmembrane</keyword>
<evidence type="ECO:0000256" key="1">
    <source>
        <dbReference type="SAM" id="Phobius"/>
    </source>
</evidence>
<proteinExistence type="predicted"/>
<reference evidence="2" key="1">
    <citation type="submission" date="2023-06" db="EMBL/GenBank/DDBJ databases">
        <title>Robiginitalea aurantiacus sp. nov. and Algoriphagus sediminis sp. nov., isolated from coastal sediment.</title>
        <authorList>
            <person name="Zhou Z.Y."/>
            <person name="An J."/>
            <person name="Jia Y.W."/>
            <person name="Du Z.J."/>
        </authorList>
    </citation>
    <scope>NUCLEOTIDE SEQUENCE</scope>
    <source>
        <strain evidence="2">M39</strain>
    </source>
</reference>